<dbReference type="SUPFAM" id="SSF49265">
    <property type="entry name" value="Fibronectin type III"/>
    <property type="match status" value="1"/>
</dbReference>
<feature type="compositionally biased region" description="Basic residues" evidence="14">
    <location>
        <begin position="638"/>
        <end position="649"/>
    </location>
</feature>
<sequence length="719" mass="75068">PEAGLRLARWSYNSHCRGGARYTGGVEPVAQEVWLGLARRGHNEWGGACDTSPDPPLSAPTGRRAAVAAVLGLALAAGALLRAAAPCPVPCVCHNLSESLSTLCARRGLLAVPLDVDRRTVELRLADNFIRAVGPPDFANMSGLVDLTLARNGLETLRPLAFGDLESLRALHLDGNRLAEIGPAALRGLLNLQHLSVNNNQLVAVAPTAFTDFQLSLEDLDLSYNNLREAPWAGIRGMANLHTLQLEHNLIGTVEPGVFSELARLARLDLTSNRLATLAPEPALAVPPASLALSFGGNPLRCNCELLWLRRLGRDAGELETCAAPPAVAGRYFWAVPEEDFVCEPPLVARHTRHLRVLEGQRAALRCRALGDPEPVVHWVAPGERMVANSSRAVAYPNGTLELAAATLGDAGAYTCIAVNAAGEATARVELRVLPLPHGDGGGAAVGLPGPSDMAAKATGNATGEEEEEPGQAVEVAEVTAHSALVQWEANKMAPAAWVYQLQYNCTDDEVLVYRILPGSSRHFLLKHLVPGAAYDLCVLAVAPDTATALASTHRLGCTHFATGEAAAPCNALRAHVLGGTLTVAVGGVLVATLLIFAVAVTVRARGCAGAQSPKLADVHSQTNGAPLAPPPAAAHGSRAHTRRAKGRPGAKGTRGAAGGCAPARRSCSLDMGACSGYAKRLGALWARRSQSMHGMLVGGAGEAALRLAGAEELEESVV</sequence>
<dbReference type="InterPro" id="IPR007110">
    <property type="entry name" value="Ig-like_dom"/>
</dbReference>
<dbReference type="SMART" id="SM00013">
    <property type="entry name" value="LRRNT"/>
    <property type="match status" value="1"/>
</dbReference>
<dbReference type="InterPro" id="IPR036179">
    <property type="entry name" value="Ig-like_dom_sf"/>
</dbReference>
<dbReference type="PANTHER" id="PTHR45842:SF3">
    <property type="entry name" value="LEUCINE-RICH REPEAT AND FIBRONECTIN TYPE-III DOMAIN-CONTAINING PROTEIN 4"/>
    <property type="match status" value="1"/>
</dbReference>
<dbReference type="SMART" id="SM00082">
    <property type="entry name" value="LRRCT"/>
    <property type="match status" value="1"/>
</dbReference>
<accession>A0A3Q0FUG0</accession>
<dbReference type="SMART" id="SM00408">
    <property type="entry name" value="IGc2"/>
    <property type="match status" value="1"/>
</dbReference>
<evidence type="ECO:0000259" key="16">
    <source>
        <dbReference type="PROSITE" id="PS50835"/>
    </source>
</evidence>
<dbReference type="InterPro" id="IPR001611">
    <property type="entry name" value="Leu-rich_rpt"/>
</dbReference>
<evidence type="ECO:0000256" key="13">
    <source>
        <dbReference type="ARBA" id="ARBA00038433"/>
    </source>
</evidence>
<evidence type="ECO:0000256" key="6">
    <source>
        <dbReference type="ARBA" id="ARBA00022989"/>
    </source>
</evidence>
<dbReference type="Proteomes" id="UP000189705">
    <property type="component" value="Unplaced"/>
</dbReference>
<dbReference type="GO" id="GO:0009986">
    <property type="term" value="C:cell surface"/>
    <property type="evidence" value="ECO:0007669"/>
    <property type="project" value="TreeGrafter"/>
</dbReference>
<dbReference type="PROSITE" id="PS50853">
    <property type="entry name" value="FN3"/>
    <property type="match status" value="1"/>
</dbReference>
<organism evidence="18 19">
    <name type="scientific">Alligator sinensis</name>
    <name type="common">Chinese alligator</name>
    <dbReference type="NCBI Taxonomy" id="38654"/>
    <lineage>
        <taxon>Eukaryota</taxon>
        <taxon>Metazoa</taxon>
        <taxon>Chordata</taxon>
        <taxon>Craniata</taxon>
        <taxon>Vertebrata</taxon>
        <taxon>Euteleostomi</taxon>
        <taxon>Archelosauria</taxon>
        <taxon>Archosauria</taxon>
        <taxon>Crocodylia</taxon>
        <taxon>Alligatoridae</taxon>
        <taxon>Alligatorinae</taxon>
        <taxon>Alligator</taxon>
    </lineage>
</organism>
<feature type="transmembrane region" description="Helical" evidence="15">
    <location>
        <begin position="577"/>
        <end position="603"/>
    </location>
</feature>
<dbReference type="Pfam" id="PF13855">
    <property type="entry name" value="LRR_8"/>
    <property type="match status" value="2"/>
</dbReference>
<dbReference type="Gene3D" id="3.80.10.10">
    <property type="entry name" value="Ribonuclease Inhibitor"/>
    <property type="match status" value="2"/>
</dbReference>
<keyword evidence="2" id="KW-0433">Leucine-rich repeat</keyword>
<dbReference type="InterPro" id="IPR050467">
    <property type="entry name" value="LRFN"/>
</dbReference>
<dbReference type="SUPFAM" id="SSF52058">
    <property type="entry name" value="L domain-like"/>
    <property type="match status" value="1"/>
</dbReference>
<dbReference type="InParanoid" id="A0A3Q0FUG0"/>
<dbReference type="GO" id="GO:0098978">
    <property type="term" value="C:glutamatergic synapse"/>
    <property type="evidence" value="ECO:0007669"/>
    <property type="project" value="TreeGrafter"/>
</dbReference>
<evidence type="ECO:0000256" key="12">
    <source>
        <dbReference type="ARBA" id="ARBA00034103"/>
    </source>
</evidence>
<feature type="non-terminal residue" evidence="19">
    <location>
        <position position="1"/>
    </location>
</feature>
<proteinExistence type="inferred from homology"/>
<dbReference type="InterPro" id="IPR003591">
    <property type="entry name" value="Leu-rich_rpt_typical-subtyp"/>
</dbReference>
<dbReference type="InterPro" id="IPR003598">
    <property type="entry name" value="Ig_sub2"/>
</dbReference>
<dbReference type="AlphaFoldDB" id="A0A3Q0FUG0"/>
<dbReference type="FunFam" id="3.80.10.10:FF:000019">
    <property type="entry name" value="leucine-rich repeat and fibronectin type III domain-containing protein 1"/>
    <property type="match status" value="1"/>
</dbReference>
<evidence type="ECO:0000256" key="14">
    <source>
        <dbReference type="SAM" id="MobiDB-lite"/>
    </source>
</evidence>
<keyword evidence="4" id="KW-0732">Signal</keyword>
<keyword evidence="7" id="KW-0770">Synapse</keyword>
<evidence type="ECO:0000259" key="17">
    <source>
        <dbReference type="PROSITE" id="PS50853"/>
    </source>
</evidence>
<comment type="subcellular location">
    <subcellularLocation>
        <location evidence="1">Membrane</location>
        <topology evidence="1">Single-pass type I membrane protein</topology>
    </subcellularLocation>
    <subcellularLocation>
        <location evidence="12">Synapse</location>
    </subcellularLocation>
</comment>
<dbReference type="InterPro" id="IPR003599">
    <property type="entry name" value="Ig_sub"/>
</dbReference>
<dbReference type="GO" id="GO:1905606">
    <property type="term" value="P:regulation of presynapse assembly"/>
    <property type="evidence" value="ECO:0007669"/>
    <property type="project" value="TreeGrafter"/>
</dbReference>
<dbReference type="InterPro" id="IPR000483">
    <property type="entry name" value="Cys-rich_flank_reg_C"/>
</dbReference>
<keyword evidence="6 15" id="KW-1133">Transmembrane helix</keyword>
<keyword evidence="8 15" id="KW-0472">Membrane</keyword>
<feature type="region of interest" description="Disordered" evidence="14">
    <location>
        <begin position="619"/>
        <end position="663"/>
    </location>
</feature>
<dbReference type="FunFam" id="2.60.40.10:FF:000091">
    <property type="entry name" value="Leucine-rich repeat and fibronectin type III domain-containing protein 1"/>
    <property type="match status" value="1"/>
</dbReference>
<reference evidence="19" key="1">
    <citation type="submission" date="2025-08" db="UniProtKB">
        <authorList>
            <consortium name="RefSeq"/>
        </authorList>
    </citation>
    <scope>IDENTIFICATION</scope>
</reference>
<evidence type="ECO:0000256" key="7">
    <source>
        <dbReference type="ARBA" id="ARBA00023018"/>
    </source>
</evidence>
<dbReference type="SMART" id="SM00409">
    <property type="entry name" value="IG"/>
    <property type="match status" value="1"/>
</dbReference>
<evidence type="ECO:0000256" key="10">
    <source>
        <dbReference type="ARBA" id="ARBA00023180"/>
    </source>
</evidence>
<comment type="similarity">
    <text evidence="13">Belongs to the LRFN family.</text>
</comment>
<feature type="domain" description="Fibronectin type-III" evidence="17">
    <location>
        <begin position="470"/>
        <end position="566"/>
    </location>
</feature>
<keyword evidence="11" id="KW-0393">Immunoglobulin domain</keyword>
<evidence type="ECO:0000256" key="2">
    <source>
        <dbReference type="ARBA" id="ARBA00022614"/>
    </source>
</evidence>
<dbReference type="InterPro" id="IPR013783">
    <property type="entry name" value="Ig-like_fold"/>
</dbReference>
<feature type="domain" description="Ig-like" evidence="16">
    <location>
        <begin position="345"/>
        <end position="432"/>
    </location>
</feature>
<dbReference type="InterPro" id="IPR003961">
    <property type="entry name" value="FN3_dom"/>
</dbReference>
<name>A0A3Q0FUG0_ALLSI</name>
<protein>
    <submittedName>
        <fullName evidence="19">Leucine-rich repeat and fibronectin type-III domain-containing protein 4</fullName>
    </submittedName>
</protein>
<keyword evidence="18" id="KW-1185">Reference proteome</keyword>
<evidence type="ECO:0000313" key="19">
    <source>
        <dbReference type="RefSeq" id="XP_025049348.1"/>
    </source>
</evidence>
<dbReference type="GeneID" id="102376503"/>
<keyword evidence="10" id="KW-0325">Glycoprotein</keyword>
<evidence type="ECO:0000256" key="5">
    <source>
        <dbReference type="ARBA" id="ARBA00022737"/>
    </source>
</evidence>
<evidence type="ECO:0000256" key="1">
    <source>
        <dbReference type="ARBA" id="ARBA00004479"/>
    </source>
</evidence>
<evidence type="ECO:0000313" key="18">
    <source>
        <dbReference type="Proteomes" id="UP000189705"/>
    </source>
</evidence>
<gene>
    <name evidence="19" type="primary">LRFN4</name>
</gene>
<dbReference type="GO" id="GO:0098839">
    <property type="term" value="C:postsynaptic density membrane"/>
    <property type="evidence" value="ECO:0007669"/>
    <property type="project" value="TreeGrafter"/>
</dbReference>
<dbReference type="SUPFAM" id="SSF48726">
    <property type="entry name" value="Immunoglobulin"/>
    <property type="match status" value="1"/>
</dbReference>
<dbReference type="PANTHER" id="PTHR45842">
    <property type="entry name" value="SYNAPTIC ADHESION-LIKE MOLECULE SALM"/>
    <property type="match status" value="1"/>
</dbReference>
<dbReference type="KEGG" id="asn:102376503"/>
<dbReference type="GO" id="GO:0099560">
    <property type="term" value="P:synaptic membrane adhesion"/>
    <property type="evidence" value="ECO:0007669"/>
    <property type="project" value="TreeGrafter"/>
</dbReference>
<keyword evidence="3 15" id="KW-0812">Transmembrane</keyword>
<dbReference type="InterPro" id="IPR000372">
    <property type="entry name" value="LRRNT"/>
</dbReference>
<evidence type="ECO:0000256" key="9">
    <source>
        <dbReference type="ARBA" id="ARBA00023157"/>
    </source>
</evidence>
<dbReference type="CTD" id="78999"/>
<dbReference type="InterPro" id="IPR013098">
    <property type="entry name" value="Ig_I-set"/>
</dbReference>
<dbReference type="GO" id="GO:0099151">
    <property type="term" value="P:regulation of postsynaptic density assembly"/>
    <property type="evidence" value="ECO:0007669"/>
    <property type="project" value="TreeGrafter"/>
</dbReference>
<dbReference type="Pfam" id="PF07679">
    <property type="entry name" value="I-set"/>
    <property type="match status" value="1"/>
</dbReference>
<dbReference type="RefSeq" id="XP_025049348.1">
    <property type="nucleotide sequence ID" value="XM_025193563.1"/>
</dbReference>
<dbReference type="PROSITE" id="PS50835">
    <property type="entry name" value="IG_LIKE"/>
    <property type="match status" value="1"/>
</dbReference>
<dbReference type="STRING" id="38654.A0A3Q0FUG0"/>
<dbReference type="CDD" id="cd00063">
    <property type="entry name" value="FN3"/>
    <property type="match status" value="1"/>
</dbReference>
<evidence type="ECO:0000256" key="3">
    <source>
        <dbReference type="ARBA" id="ARBA00022692"/>
    </source>
</evidence>
<dbReference type="SMART" id="SM00369">
    <property type="entry name" value="LRR_TYP"/>
    <property type="match status" value="5"/>
</dbReference>
<keyword evidence="9" id="KW-1015">Disulfide bond</keyword>
<evidence type="ECO:0000256" key="8">
    <source>
        <dbReference type="ARBA" id="ARBA00023136"/>
    </source>
</evidence>
<dbReference type="Gene3D" id="2.60.40.10">
    <property type="entry name" value="Immunoglobulins"/>
    <property type="match status" value="2"/>
</dbReference>
<evidence type="ECO:0000256" key="4">
    <source>
        <dbReference type="ARBA" id="ARBA00022729"/>
    </source>
</evidence>
<evidence type="ECO:0000256" key="15">
    <source>
        <dbReference type="SAM" id="Phobius"/>
    </source>
</evidence>
<keyword evidence="5" id="KW-0677">Repeat</keyword>
<dbReference type="InterPro" id="IPR036116">
    <property type="entry name" value="FN3_sf"/>
</dbReference>
<evidence type="ECO:0000256" key="11">
    <source>
        <dbReference type="ARBA" id="ARBA00023319"/>
    </source>
</evidence>
<dbReference type="InterPro" id="IPR032675">
    <property type="entry name" value="LRR_dom_sf"/>
</dbReference>